<dbReference type="EMBL" id="JACHCA010000008">
    <property type="protein sequence ID" value="MBB6129065.1"/>
    <property type="molecule type" value="Genomic_DNA"/>
</dbReference>
<dbReference type="Gene3D" id="3.20.20.190">
    <property type="entry name" value="Phosphatidylinositol (PI) phosphodiesterase"/>
    <property type="match status" value="1"/>
</dbReference>
<reference evidence="2 3" key="1">
    <citation type="submission" date="2020-08" db="EMBL/GenBank/DDBJ databases">
        <title>Genomic Encyclopedia of Type Strains, Phase IV (KMG-V): Genome sequencing to study the core and pangenomes of soil and plant-associated prokaryotes.</title>
        <authorList>
            <person name="Whitman W."/>
        </authorList>
    </citation>
    <scope>NUCLEOTIDE SEQUENCE [LARGE SCALE GENOMIC DNA]</scope>
    <source>
        <strain evidence="2 3">MP601</strain>
    </source>
</reference>
<dbReference type="PANTHER" id="PTHR46211">
    <property type="entry name" value="GLYCEROPHOSPHORYL DIESTER PHOSPHODIESTERASE"/>
    <property type="match status" value="1"/>
</dbReference>
<dbReference type="AlphaFoldDB" id="A0A841JL18"/>
<organism evidence="2 3">
    <name type="scientific">Mucilaginibacter lappiensis</name>
    <dbReference type="NCBI Taxonomy" id="354630"/>
    <lineage>
        <taxon>Bacteria</taxon>
        <taxon>Pseudomonadati</taxon>
        <taxon>Bacteroidota</taxon>
        <taxon>Sphingobacteriia</taxon>
        <taxon>Sphingobacteriales</taxon>
        <taxon>Sphingobacteriaceae</taxon>
        <taxon>Mucilaginibacter</taxon>
    </lineage>
</organism>
<gene>
    <name evidence="2" type="ORF">HDF22_003190</name>
</gene>
<dbReference type="SUPFAM" id="SSF51695">
    <property type="entry name" value="PLC-like phosphodiesterases"/>
    <property type="match status" value="1"/>
</dbReference>
<name>A0A841JL18_9SPHI</name>
<proteinExistence type="predicted"/>
<evidence type="ECO:0000313" key="2">
    <source>
        <dbReference type="EMBL" id="MBB6129065.1"/>
    </source>
</evidence>
<feature type="domain" description="GP-PDE" evidence="1">
    <location>
        <begin position="31"/>
        <end position="266"/>
    </location>
</feature>
<dbReference type="RefSeq" id="WP_183588326.1">
    <property type="nucleotide sequence ID" value="NZ_JACHCA010000008.1"/>
</dbReference>
<comment type="caution">
    <text evidence="2">The sequence shown here is derived from an EMBL/GenBank/DDBJ whole genome shotgun (WGS) entry which is preliminary data.</text>
</comment>
<dbReference type="GO" id="GO:0006629">
    <property type="term" value="P:lipid metabolic process"/>
    <property type="evidence" value="ECO:0007669"/>
    <property type="project" value="InterPro"/>
</dbReference>
<evidence type="ECO:0000313" key="3">
    <source>
        <dbReference type="Proteomes" id="UP000548326"/>
    </source>
</evidence>
<dbReference type="EC" id="3.1.4.46" evidence="2"/>
<evidence type="ECO:0000259" key="1">
    <source>
        <dbReference type="PROSITE" id="PS51704"/>
    </source>
</evidence>
<dbReference type="Pfam" id="PF03009">
    <property type="entry name" value="GDPD"/>
    <property type="match status" value="1"/>
</dbReference>
<sequence length="272" mass="30368">MRLAILTTALFSLVVSDNWQPNPAPVSKHKFIISAHRGDHVIYPENTLAAYKEAIKNEADYIEIDLRTTKDGELVSMHDGSVNRMTNGQGQVKDLALAELEQLQVKSKDSTSTEIYRIPTFKQILQLCKNQINIYLDFKAADPALAYQMIKQYGMEKQVLVYINSAPQFIGWRKAAPKMPLMLSLPDSVKMVAGMEDFITKYQPDILDGSYKQYSVDMVKLAQSKHIPVWPDIQSAGEGPADWDKALAAGLSGLQTDHPAALVKYLKGKGLR</sequence>
<dbReference type="InterPro" id="IPR017946">
    <property type="entry name" value="PLC-like_Pdiesterase_TIM-brl"/>
</dbReference>
<dbReference type="PANTHER" id="PTHR46211:SF14">
    <property type="entry name" value="GLYCEROPHOSPHODIESTER PHOSPHODIESTERASE"/>
    <property type="match status" value="1"/>
</dbReference>
<protein>
    <submittedName>
        <fullName evidence="2">Glycerophosphoryl diester phosphodiesterase</fullName>
        <ecNumber evidence="2">3.1.4.46</ecNumber>
    </submittedName>
</protein>
<dbReference type="CDD" id="cd08566">
    <property type="entry name" value="GDPD_AtGDE_like"/>
    <property type="match status" value="1"/>
</dbReference>
<keyword evidence="2" id="KW-0378">Hydrolase</keyword>
<dbReference type="InterPro" id="IPR030395">
    <property type="entry name" value="GP_PDE_dom"/>
</dbReference>
<dbReference type="GO" id="GO:0008889">
    <property type="term" value="F:glycerophosphodiester phosphodiesterase activity"/>
    <property type="evidence" value="ECO:0007669"/>
    <property type="project" value="UniProtKB-EC"/>
</dbReference>
<dbReference type="PROSITE" id="PS51704">
    <property type="entry name" value="GP_PDE"/>
    <property type="match status" value="1"/>
</dbReference>
<accession>A0A841JL18</accession>
<dbReference type="Proteomes" id="UP000548326">
    <property type="component" value="Unassembled WGS sequence"/>
</dbReference>